<sequence>RTRRRMSTQLWPSLLMYLQMILSPKAEDTEAFETDKSAPTPSTIFTTTT</sequence>
<dbReference type="EMBL" id="BKCJ011665887">
    <property type="protein sequence ID" value="GFD46113.1"/>
    <property type="molecule type" value="Genomic_DNA"/>
</dbReference>
<gene>
    <name evidence="3" type="ORF">Tci_918082</name>
</gene>
<reference evidence="3" key="1">
    <citation type="journal article" date="2019" name="Sci. Rep.">
        <title>Draft genome of Tanacetum cinerariifolium, the natural source of mosquito coil.</title>
        <authorList>
            <person name="Yamashiro T."/>
            <person name="Shiraishi A."/>
            <person name="Satake H."/>
            <person name="Nakayama K."/>
        </authorList>
    </citation>
    <scope>NUCLEOTIDE SEQUENCE</scope>
</reference>
<evidence type="ECO:0000256" key="2">
    <source>
        <dbReference type="SAM" id="SignalP"/>
    </source>
</evidence>
<proteinExistence type="predicted"/>
<organism evidence="3">
    <name type="scientific">Tanacetum cinerariifolium</name>
    <name type="common">Dalmatian daisy</name>
    <name type="synonym">Chrysanthemum cinerariifolium</name>
    <dbReference type="NCBI Taxonomy" id="118510"/>
    <lineage>
        <taxon>Eukaryota</taxon>
        <taxon>Viridiplantae</taxon>
        <taxon>Streptophyta</taxon>
        <taxon>Embryophyta</taxon>
        <taxon>Tracheophyta</taxon>
        <taxon>Spermatophyta</taxon>
        <taxon>Magnoliopsida</taxon>
        <taxon>eudicotyledons</taxon>
        <taxon>Gunneridae</taxon>
        <taxon>Pentapetalae</taxon>
        <taxon>asterids</taxon>
        <taxon>campanulids</taxon>
        <taxon>Asterales</taxon>
        <taxon>Asteraceae</taxon>
        <taxon>Asteroideae</taxon>
        <taxon>Anthemideae</taxon>
        <taxon>Anthemidinae</taxon>
        <taxon>Tanacetum</taxon>
    </lineage>
</organism>
<keyword evidence="2" id="KW-0732">Signal</keyword>
<feature type="non-terminal residue" evidence="3">
    <location>
        <position position="1"/>
    </location>
</feature>
<feature type="compositionally biased region" description="Low complexity" evidence="1">
    <location>
        <begin position="40"/>
        <end position="49"/>
    </location>
</feature>
<name>A0A699WGJ9_TANCI</name>
<feature type="region of interest" description="Disordered" evidence="1">
    <location>
        <begin position="28"/>
        <end position="49"/>
    </location>
</feature>
<feature type="chain" id="PRO_5025474363" evidence="2">
    <location>
        <begin position="27"/>
        <end position="49"/>
    </location>
</feature>
<dbReference type="AlphaFoldDB" id="A0A699WGJ9"/>
<evidence type="ECO:0000256" key="1">
    <source>
        <dbReference type="SAM" id="MobiDB-lite"/>
    </source>
</evidence>
<comment type="caution">
    <text evidence="3">The sequence shown here is derived from an EMBL/GenBank/DDBJ whole genome shotgun (WGS) entry which is preliminary data.</text>
</comment>
<feature type="signal peptide" evidence="2">
    <location>
        <begin position="1"/>
        <end position="26"/>
    </location>
</feature>
<accession>A0A699WGJ9</accession>
<protein>
    <submittedName>
        <fullName evidence="3">Uncharacterized protein</fullName>
    </submittedName>
</protein>
<evidence type="ECO:0000313" key="3">
    <source>
        <dbReference type="EMBL" id="GFD46113.1"/>
    </source>
</evidence>